<comment type="caution">
    <text evidence="1">The sequence shown here is derived from an EMBL/GenBank/DDBJ whole genome shotgun (WGS) entry which is preliminary data.</text>
</comment>
<dbReference type="Proteomes" id="UP000265520">
    <property type="component" value="Unassembled WGS sequence"/>
</dbReference>
<dbReference type="EMBL" id="LXQA011039917">
    <property type="protein sequence ID" value="MCI82293.1"/>
    <property type="molecule type" value="Genomic_DNA"/>
</dbReference>
<accession>A0A392V4D7</accession>
<dbReference type="AlphaFoldDB" id="A0A392V4D7"/>
<organism evidence="1 2">
    <name type="scientific">Trifolium medium</name>
    <dbReference type="NCBI Taxonomy" id="97028"/>
    <lineage>
        <taxon>Eukaryota</taxon>
        <taxon>Viridiplantae</taxon>
        <taxon>Streptophyta</taxon>
        <taxon>Embryophyta</taxon>
        <taxon>Tracheophyta</taxon>
        <taxon>Spermatophyta</taxon>
        <taxon>Magnoliopsida</taxon>
        <taxon>eudicotyledons</taxon>
        <taxon>Gunneridae</taxon>
        <taxon>Pentapetalae</taxon>
        <taxon>rosids</taxon>
        <taxon>fabids</taxon>
        <taxon>Fabales</taxon>
        <taxon>Fabaceae</taxon>
        <taxon>Papilionoideae</taxon>
        <taxon>50 kb inversion clade</taxon>
        <taxon>NPAAA clade</taxon>
        <taxon>Hologalegina</taxon>
        <taxon>IRL clade</taxon>
        <taxon>Trifolieae</taxon>
        <taxon>Trifolium</taxon>
    </lineage>
</organism>
<reference evidence="1 2" key="1">
    <citation type="journal article" date="2018" name="Front. Plant Sci.">
        <title>Red Clover (Trifolium pratense) and Zigzag Clover (T. medium) - A Picture of Genomic Similarities and Differences.</title>
        <authorList>
            <person name="Dluhosova J."/>
            <person name="Istvanek J."/>
            <person name="Nedelnik J."/>
            <person name="Repkova J."/>
        </authorList>
    </citation>
    <scope>NUCLEOTIDE SEQUENCE [LARGE SCALE GENOMIC DNA]</scope>
    <source>
        <strain evidence="2">cv. 10/8</strain>
        <tissue evidence="1">Leaf</tissue>
    </source>
</reference>
<sequence>DVLEAECSRFSDVVRSGMNWTNKSWELLEEKLSDRAFVVGASMILVK</sequence>
<keyword evidence="2" id="KW-1185">Reference proteome</keyword>
<protein>
    <submittedName>
        <fullName evidence="1">Uncharacterized protein</fullName>
    </submittedName>
</protein>
<proteinExistence type="predicted"/>
<evidence type="ECO:0000313" key="1">
    <source>
        <dbReference type="EMBL" id="MCI82293.1"/>
    </source>
</evidence>
<feature type="non-terminal residue" evidence="1">
    <location>
        <position position="1"/>
    </location>
</feature>
<name>A0A392V4D7_9FABA</name>
<evidence type="ECO:0000313" key="2">
    <source>
        <dbReference type="Proteomes" id="UP000265520"/>
    </source>
</evidence>